<feature type="domain" description="Actin homologue MreB-like C-terminal" evidence="2">
    <location>
        <begin position="187"/>
        <end position="305"/>
    </location>
</feature>
<evidence type="ECO:0000259" key="2">
    <source>
        <dbReference type="Pfam" id="PF21522"/>
    </source>
</evidence>
<feature type="domain" description="Actin-like protein N-terminal" evidence="1">
    <location>
        <begin position="12"/>
        <end position="164"/>
    </location>
</feature>
<evidence type="ECO:0000313" key="4">
    <source>
        <dbReference type="Proteomes" id="UP000447355"/>
    </source>
</evidence>
<dbReference type="Pfam" id="PF17989">
    <property type="entry name" value="ALP_N"/>
    <property type="match status" value="1"/>
</dbReference>
<organism evidence="3 4">
    <name type="scientific">Duganella vulcania</name>
    <dbReference type="NCBI Taxonomy" id="2692166"/>
    <lineage>
        <taxon>Bacteria</taxon>
        <taxon>Pseudomonadati</taxon>
        <taxon>Pseudomonadota</taxon>
        <taxon>Betaproteobacteria</taxon>
        <taxon>Burkholderiales</taxon>
        <taxon>Oxalobacteraceae</taxon>
        <taxon>Telluria group</taxon>
        <taxon>Duganella</taxon>
    </lineage>
</organism>
<evidence type="ECO:0000259" key="1">
    <source>
        <dbReference type="Pfam" id="PF17989"/>
    </source>
</evidence>
<dbReference type="RefSeq" id="WP_161081950.1">
    <property type="nucleotide sequence ID" value="NZ_WWCX01000001.1"/>
</dbReference>
<dbReference type="InterPro" id="IPR049067">
    <property type="entry name" value="MreB-like_C"/>
</dbReference>
<accession>A0A845GGZ2</accession>
<dbReference type="InterPro" id="IPR043129">
    <property type="entry name" value="ATPase_NBD"/>
</dbReference>
<dbReference type="Proteomes" id="UP000447355">
    <property type="component" value="Unassembled WGS sequence"/>
</dbReference>
<dbReference type="InterPro" id="IPR022389">
    <property type="entry name" value="PRTRC_protein-D"/>
</dbReference>
<dbReference type="NCBIfam" id="TIGR03739">
    <property type="entry name" value="PRTRC_D"/>
    <property type="match status" value="1"/>
</dbReference>
<dbReference type="InterPro" id="IPR040607">
    <property type="entry name" value="ALP_N"/>
</dbReference>
<protein>
    <submittedName>
        <fullName evidence="3">PRTRC system protein D</fullName>
    </submittedName>
</protein>
<gene>
    <name evidence="3" type="ORF">GTP90_02320</name>
</gene>
<dbReference type="Gene3D" id="3.30.420.40">
    <property type="match status" value="2"/>
</dbReference>
<dbReference type="Pfam" id="PF21522">
    <property type="entry name" value="MreB-like_C"/>
    <property type="match status" value="1"/>
</dbReference>
<comment type="caution">
    <text evidence="3">The sequence shown here is derived from an EMBL/GenBank/DDBJ whole genome shotgun (WGS) entry which is preliminary data.</text>
</comment>
<proteinExistence type="predicted"/>
<name>A0A845GGZ2_9BURK</name>
<dbReference type="EMBL" id="WWCX01000001">
    <property type="protein sequence ID" value="MYM92692.1"/>
    <property type="molecule type" value="Genomic_DNA"/>
</dbReference>
<dbReference type="AlphaFoldDB" id="A0A845GGZ2"/>
<evidence type="ECO:0000313" key="3">
    <source>
        <dbReference type="EMBL" id="MYM92692.1"/>
    </source>
</evidence>
<sequence>MLTQSTRQIIQAVDIGYGHTKYVIQRLQDEIQCGSFPSFAPLAHNEEGGLSTLAPARNCVTVLDSNGKLREVGRDAALLSDGTNVRNMDDNYTTAPEYLALFRGALRHMAQRDIDMLVTGLPVNLYKLPNQKETLEQILTGAHKMPDGDEYFVKKVIIVPQPFGGFFDFSVTNKKFDDMRRQTNLMIDPGERTFDWLVMQGMKPMPNLSHAHPKSMGAIIEAIAQSLGRELKTNITSLQSQQRISQSLRDGEHPIIRGQQRDISKHMAGALEIAEEALTAMSKKIGEANDIDNIIVCGGGAKFFYELIKCRYPDHTVLMNADPMYSNVRGYQIAGELWMRQQTKNRVAA</sequence>
<dbReference type="SUPFAM" id="SSF53067">
    <property type="entry name" value="Actin-like ATPase domain"/>
    <property type="match status" value="2"/>
</dbReference>
<reference evidence="3" key="1">
    <citation type="submission" date="2019-12" db="EMBL/GenBank/DDBJ databases">
        <title>Novel species isolated from a subtropical stream in China.</title>
        <authorList>
            <person name="Lu H."/>
        </authorList>
    </citation>
    <scope>NUCLEOTIDE SEQUENCE [LARGE SCALE GENOMIC DNA]</scope>
    <source>
        <strain evidence="3">FT81W</strain>
    </source>
</reference>